<dbReference type="InterPro" id="IPR053006">
    <property type="entry name" value="Meiosis_regulatory"/>
</dbReference>
<dbReference type="PANTHER" id="PTHR28094">
    <property type="entry name" value="MEIOTICALLY UP-REGULATED GENE 113 PROTEIN"/>
    <property type="match status" value="1"/>
</dbReference>
<dbReference type="EMBL" id="CH445351">
    <property type="protein sequence ID" value="EAT79036.1"/>
    <property type="molecule type" value="Genomic_DNA"/>
</dbReference>
<sequence>MSRSYSQMCPSRFPSPTPSRETSPGPSIRLESPSVSPQHPVPSLNFTASGSFRKRPRIADSQSEPVVPRNDDQASSPSPSYLSPETHATNRRRASDPLQGSMQSPNPGQRRRIRAVSAQSGRRPRSPRIARQPILLSTSQSSRLIDTQLREKLRETLTPKDAIGTIGTIYTFENPDRPDLGVKIGLTECADYTKRIESHRKRCKFEPDEIVFQHNVQNCFRTEQLILAELSDRRRYWECEECKPGKTIRHGEWSLISREEATTAVQKWTKFMDEQKPYDCMGNLTPLWSYLLHTRKFNEGADHDARREQWNAILAAPTYREYCGFMIDRLVRTWRALHSTILRIWPWCKAFFWQMSTLTYGFVALVAFRNALASSAFALFSLCACIKCTS</sequence>
<dbReference type="Proteomes" id="UP000001055">
    <property type="component" value="Unassembled WGS sequence"/>
</dbReference>
<feature type="compositionally biased region" description="Polar residues" evidence="1">
    <location>
        <begin position="98"/>
        <end position="107"/>
    </location>
</feature>
<dbReference type="PANTHER" id="PTHR28094:SF2">
    <property type="entry name" value="BACTERIOPHAGE T5 ORF172 DNA-BINDING DOMAIN-CONTAINING PROTEIN"/>
    <property type="match status" value="1"/>
</dbReference>
<feature type="compositionally biased region" description="Low complexity" evidence="1">
    <location>
        <begin position="32"/>
        <end position="43"/>
    </location>
</feature>
<organism evidence="3 4">
    <name type="scientific">Phaeosphaeria nodorum (strain SN15 / ATCC MYA-4574 / FGSC 10173)</name>
    <name type="common">Glume blotch fungus</name>
    <name type="synonym">Parastagonospora nodorum</name>
    <dbReference type="NCBI Taxonomy" id="321614"/>
    <lineage>
        <taxon>Eukaryota</taxon>
        <taxon>Fungi</taxon>
        <taxon>Dikarya</taxon>
        <taxon>Ascomycota</taxon>
        <taxon>Pezizomycotina</taxon>
        <taxon>Dothideomycetes</taxon>
        <taxon>Pleosporomycetidae</taxon>
        <taxon>Pleosporales</taxon>
        <taxon>Pleosporineae</taxon>
        <taxon>Phaeosphaeriaceae</taxon>
        <taxon>Parastagonospora</taxon>
    </lineage>
</organism>
<dbReference type="GeneID" id="5980715"/>
<evidence type="ECO:0000256" key="1">
    <source>
        <dbReference type="SAM" id="MobiDB-lite"/>
    </source>
</evidence>
<dbReference type="InParanoid" id="Q0U3S5"/>
<dbReference type="OMA" id="ERMEEHI"/>
<dbReference type="AlphaFoldDB" id="Q0U3S5"/>
<dbReference type="Pfam" id="PF10544">
    <property type="entry name" value="T5orf172"/>
    <property type="match status" value="1"/>
</dbReference>
<dbReference type="KEGG" id="pno:SNOG_13589"/>
<reference evidence="4" key="1">
    <citation type="journal article" date="2007" name="Plant Cell">
        <title>Dothideomycete-plant interactions illuminated by genome sequencing and EST analysis of the wheat pathogen Stagonospora nodorum.</title>
        <authorList>
            <person name="Hane J.K."/>
            <person name="Lowe R.G."/>
            <person name="Solomon P.S."/>
            <person name="Tan K.C."/>
            <person name="Schoch C.L."/>
            <person name="Spatafora J.W."/>
            <person name="Crous P.W."/>
            <person name="Kodira C."/>
            <person name="Birren B.W."/>
            <person name="Galagan J.E."/>
            <person name="Torriani S.F."/>
            <person name="McDonald B.A."/>
            <person name="Oliver R.P."/>
        </authorList>
    </citation>
    <scope>NUCLEOTIDE SEQUENCE [LARGE SCALE GENOMIC DNA]</scope>
    <source>
        <strain evidence="4">SN15 / ATCC MYA-4574 / FGSC 10173</strain>
    </source>
</reference>
<evidence type="ECO:0000313" key="4">
    <source>
        <dbReference type="Proteomes" id="UP000001055"/>
    </source>
</evidence>
<evidence type="ECO:0000313" key="3">
    <source>
        <dbReference type="EMBL" id="EAT79036.1"/>
    </source>
</evidence>
<dbReference type="VEuPathDB" id="FungiDB:JI435_135890"/>
<protein>
    <recommendedName>
        <fullName evidence="2">Bacteriophage T5 Orf172 DNA-binding domain-containing protein</fullName>
    </recommendedName>
</protein>
<feature type="region of interest" description="Disordered" evidence="1">
    <location>
        <begin position="1"/>
        <end position="134"/>
    </location>
</feature>
<feature type="domain" description="Bacteriophage T5 Orf172 DNA-binding" evidence="2">
    <location>
        <begin position="167"/>
        <end position="268"/>
    </location>
</feature>
<gene>
    <name evidence="3" type="ORF">SNOG_13589</name>
</gene>
<name>Q0U3S5_PHANO</name>
<dbReference type="RefSeq" id="XP_001803795.1">
    <property type="nucleotide sequence ID" value="XM_001803743.1"/>
</dbReference>
<evidence type="ECO:0000259" key="2">
    <source>
        <dbReference type="Pfam" id="PF10544"/>
    </source>
</evidence>
<dbReference type="eggNOG" id="ENOG502SZ7P">
    <property type="taxonomic scope" value="Eukaryota"/>
</dbReference>
<dbReference type="STRING" id="321614.Q0U3S5"/>
<dbReference type="InterPro" id="IPR018306">
    <property type="entry name" value="Phage_T5_Orf172_DNA-bd"/>
</dbReference>
<accession>Q0U3S5</accession>
<feature type="compositionally biased region" description="Polar residues" evidence="1">
    <location>
        <begin position="73"/>
        <end position="87"/>
    </location>
</feature>
<dbReference type="HOGENOM" id="CLU_059594_0_0_1"/>
<proteinExistence type="predicted"/>